<dbReference type="CDD" id="cd00082">
    <property type="entry name" value="HisKA"/>
    <property type="match status" value="1"/>
</dbReference>
<dbReference type="PANTHER" id="PTHR45436:SF16">
    <property type="entry name" value="HISTIDINE KINASE"/>
    <property type="match status" value="1"/>
</dbReference>
<comment type="subcellular location">
    <subcellularLocation>
        <location evidence="2">Membrane</location>
    </subcellularLocation>
</comment>
<keyword evidence="9 11" id="KW-0472">Membrane</keyword>
<sequence>MKKPPYDSLSKSLVVPFVTLGYVVSALLSLVTFGIVSDLEERAIVRVLQLEMESIRSRHAISPADLLPASTVFAGYVLPDANFPELSPVRPGQEYIEVLLHGGQSYSVMVAEIDGTSYALVYDRSFVNSSLGKLALFLIFGTGFMTLLSALVGRRLARQVVRPIAVLLDEVSEKATRINLKDSPPLSFSSDAYPNNEIGRLVQCMDQFALRLQGFLDRESHFAADVSHELRTSVAIIRGAAELLVEYPYLPEAIRHRLQTVLRQAVRMGHILEAMLHLAREDKAEDDPACVMAEVIGDAVTDCTPALAGRPVRITVDLRERSILPVERSMAWVVVSNLLRNACAYTKEGEIAIRLDGNQLEIVDSGIGIPEDRFPALFKRLDKGEESTGYGLGLSIVARVVQRLGWKLEIQSSQGTGTRVCITFMTPENSDSPRVHRSLAPGTPMYFGEKRHQHANKDLLNTNA</sequence>
<comment type="catalytic activity">
    <reaction evidence="1">
        <text>ATP + protein L-histidine = ADP + protein N-phospho-L-histidine.</text>
        <dbReference type="EC" id="2.7.13.3"/>
    </reaction>
</comment>
<evidence type="ECO:0000256" key="8">
    <source>
        <dbReference type="ARBA" id="ARBA00022989"/>
    </source>
</evidence>
<evidence type="ECO:0000313" key="13">
    <source>
        <dbReference type="EMBL" id="SBT09671.1"/>
    </source>
</evidence>
<organism evidence="13 14">
    <name type="scientific">Candidatus Propionivibrio aalborgensis</name>
    <dbReference type="NCBI Taxonomy" id="1860101"/>
    <lineage>
        <taxon>Bacteria</taxon>
        <taxon>Pseudomonadati</taxon>
        <taxon>Pseudomonadota</taxon>
        <taxon>Betaproteobacteria</taxon>
        <taxon>Rhodocyclales</taxon>
        <taxon>Rhodocyclaceae</taxon>
        <taxon>Propionivibrio</taxon>
    </lineage>
</organism>
<dbReference type="SMART" id="SM00387">
    <property type="entry name" value="HATPase_c"/>
    <property type="match status" value="1"/>
</dbReference>
<evidence type="ECO:0000313" key="14">
    <source>
        <dbReference type="Proteomes" id="UP000199600"/>
    </source>
</evidence>
<feature type="transmembrane region" description="Helical" evidence="11">
    <location>
        <begin position="134"/>
        <end position="153"/>
    </location>
</feature>
<dbReference type="InterPro" id="IPR036890">
    <property type="entry name" value="HATPase_C_sf"/>
</dbReference>
<feature type="region of interest" description="Disordered" evidence="10">
    <location>
        <begin position="440"/>
        <end position="464"/>
    </location>
</feature>
<dbReference type="GO" id="GO:0005886">
    <property type="term" value="C:plasma membrane"/>
    <property type="evidence" value="ECO:0007669"/>
    <property type="project" value="TreeGrafter"/>
</dbReference>
<dbReference type="SMART" id="SM00388">
    <property type="entry name" value="HisKA"/>
    <property type="match status" value="1"/>
</dbReference>
<evidence type="ECO:0000256" key="7">
    <source>
        <dbReference type="ARBA" id="ARBA00022777"/>
    </source>
</evidence>
<dbReference type="AlphaFoldDB" id="A0A1A8XY88"/>
<keyword evidence="7 13" id="KW-0418">Kinase</keyword>
<keyword evidence="4" id="KW-0597">Phosphoprotein</keyword>
<evidence type="ECO:0000256" key="11">
    <source>
        <dbReference type="SAM" id="Phobius"/>
    </source>
</evidence>
<dbReference type="RefSeq" id="WP_186411678.1">
    <property type="nucleotide sequence ID" value="NZ_FLQY01000268.1"/>
</dbReference>
<evidence type="ECO:0000256" key="3">
    <source>
        <dbReference type="ARBA" id="ARBA00012438"/>
    </source>
</evidence>
<evidence type="ECO:0000256" key="10">
    <source>
        <dbReference type="SAM" id="MobiDB-lite"/>
    </source>
</evidence>
<gene>
    <name evidence="13" type="ORF">PROAA_340006</name>
</gene>
<dbReference type="Pfam" id="PF02518">
    <property type="entry name" value="HATPase_c"/>
    <property type="match status" value="1"/>
</dbReference>
<evidence type="ECO:0000256" key="5">
    <source>
        <dbReference type="ARBA" id="ARBA00022679"/>
    </source>
</evidence>
<keyword evidence="6 11" id="KW-0812">Transmembrane</keyword>
<dbReference type="SUPFAM" id="SSF47384">
    <property type="entry name" value="Homodimeric domain of signal transducing histidine kinase"/>
    <property type="match status" value="1"/>
</dbReference>
<dbReference type="PANTHER" id="PTHR45436">
    <property type="entry name" value="SENSOR HISTIDINE KINASE YKOH"/>
    <property type="match status" value="1"/>
</dbReference>
<dbReference type="InterPro" id="IPR003661">
    <property type="entry name" value="HisK_dim/P_dom"/>
</dbReference>
<dbReference type="InterPro" id="IPR004358">
    <property type="entry name" value="Sig_transdc_His_kin-like_C"/>
</dbReference>
<name>A0A1A8XY88_9RHOO</name>
<feature type="domain" description="Histidine kinase" evidence="12">
    <location>
        <begin position="225"/>
        <end position="428"/>
    </location>
</feature>
<evidence type="ECO:0000256" key="6">
    <source>
        <dbReference type="ARBA" id="ARBA00022692"/>
    </source>
</evidence>
<dbReference type="Gene3D" id="1.10.287.130">
    <property type="match status" value="1"/>
</dbReference>
<feature type="transmembrane region" description="Helical" evidence="11">
    <location>
        <begin position="20"/>
        <end position="39"/>
    </location>
</feature>
<dbReference type="PRINTS" id="PR00344">
    <property type="entry name" value="BCTRLSENSOR"/>
</dbReference>
<keyword evidence="5" id="KW-0808">Transferase</keyword>
<dbReference type="Gene3D" id="6.10.340.10">
    <property type="match status" value="1"/>
</dbReference>
<dbReference type="EC" id="2.7.13.3" evidence="3"/>
<dbReference type="EMBL" id="FLQY01000268">
    <property type="protein sequence ID" value="SBT09671.1"/>
    <property type="molecule type" value="Genomic_DNA"/>
</dbReference>
<dbReference type="InterPro" id="IPR005467">
    <property type="entry name" value="His_kinase_dom"/>
</dbReference>
<dbReference type="Proteomes" id="UP000199600">
    <property type="component" value="Unassembled WGS sequence"/>
</dbReference>
<dbReference type="Gene3D" id="3.30.565.10">
    <property type="entry name" value="Histidine kinase-like ATPase, C-terminal domain"/>
    <property type="match status" value="1"/>
</dbReference>
<reference evidence="13 14" key="1">
    <citation type="submission" date="2016-06" db="EMBL/GenBank/DDBJ databases">
        <authorList>
            <person name="Kjaerup R.B."/>
            <person name="Dalgaard T.S."/>
            <person name="Juul-Madsen H.R."/>
        </authorList>
    </citation>
    <scope>NUCLEOTIDE SEQUENCE [LARGE SCALE GENOMIC DNA]</scope>
    <source>
        <strain evidence="13">2</strain>
    </source>
</reference>
<evidence type="ECO:0000259" key="12">
    <source>
        <dbReference type="PROSITE" id="PS50109"/>
    </source>
</evidence>
<keyword evidence="14" id="KW-1185">Reference proteome</keyword>
<accession>A0A1A8XY88</accession>
<dbReference type="SUPFAM" id="SSF55874">
    <property type="entry name" value="ATPase domain of HSP90 chaperone/DNA topoisomerase II/histidine kinase"/>
    <property type="match status" value="1"/>
</dbReference>
<dbReference type="InterPro" id="IPR050428">
    <property type="entry name" value="TCS_sensor_his_kinase"/>
</dbReference>
<evidence type="ECO:0000256" key="1">
    <source>
        <dbReference type="ARBA" id="ARBA00000085"/>
    </source>
</evidence>
<dbReference type="Pfam" id="PF00512">
    <property type="entry name" value="HisKA"/>
    <property type="match status" value="1"/>
</dbReference>
<evidence type="ECO:0000256" key="9">
    <source>
        <dbReference type="ARBA" id="ARBA00023136"/>
    </source>
</evidence>
<protein>
    <recommendedName>
        <fullName evidence="3">histidine kinase</fullName>
        <ecNumber evidence="3">2.7.13.3</ecNumber>
    </recommendedName>
</protein>
<evidence type="ECO:0000256" key="4">
    <source>
        <dbReference type="ARBA" id="ARBA00022553"/>
    </source>
</evidence>
<dbReference type="GO" id="GO:0000155">
    <property type="term" value="F:phosphorelay sensor kinase activity"/>
    <property type="evidence" value="ECO:0007669"/>
    <property type="project" value="InterPro"/>
</dbReference>
<keyword evidence="8 11" id="KW-1133">Transmembrane helix</keyword>
<dbReference type="InterPro" id="IPR036097">
    <property type="entry name" value="HisK_dim/P_sf"/>
</dbReference>
<dbReference type="PROSITE" id="PS50109">
    <property type="entry name" value="HIS_KIN"/>
    <property type="match status" value="1"/>
</dbReference>
<dbReference type="InterPro" id="IPR003594">
    <property type="entry name" value="HATPase_dom"/>
</dbReference>
<evidence type="ECO:0000256" key="2">
    <source>
        <dbReference type="ARBA" id="ARBA00004370"/>
    </source>
</evidence>
<proteinExistence type="predicted"/>